<dbReference type="SUPFAM" id="SSF48264">
    <property type="entry name" value="Cytochrome P450"/>
    <property type="match status" value="1"/>
</dbReference>
<dbReference type="Gene3D" id="1.10.630.10">
    <property type="entry name" value="Cytochrome P450"/>
    <property type="match status" value="1"/>
</dbReference>
<reference evidence="2" key="1">
    <citation type="submission" date="2020-07" db="EMBL/GenBank/DDBJ databases">
        <authorList>
            <person name="Lin J."/>
        </authorList>
    </citation>
    <scope>NUCLEOTIDE SEQUENCE</scope>
</reference>
<dbReference type="EMBL" id="LR862140">
    <property type="protein sequence ID" value="CAD1820427.1"/>
    <property type="molecule type" value="Genomic_DNA"/>
</dbReference>
<gene>
    <name evidence="2" type="ORF">CB5_LOCUS3638</name>
</gene>
<name>A0A6V7NPM2_ANACO</name>
<accession>A0A6V7NPM2</accession>
<feature type="compositionally biased region" description="Polar residues" evidence="1">
    <location>
        <begin position="102"/>
        <end position="117"/>
    </location>
</feature>
<dbReference type="GO" id="GO:0020037">
    <property type="term" value="F:heme binding"/>
    <property type="evidence" value="ECO:0007669"/>
    <property type="project" value="InterPro"/>
</dbReference>
<dbReference type="GO" id="GO:0005506">
    <property type="term" value="F:iron ion binding"/>
    <property type="evidence" value="ECO:0007669"/>
    <property type="project" value="InterPro"/>
</dbReference>
<organism evidence="2">
    <name type="scientific">Ananas comosus var. bracteatus</name>
    <name type="common">red pineapple</name>
    <dbReference type="NCBI Taxonomy" id="296719"/>
    <lineage>
        <taxon>Eukaryota</taxon>
        <taxon>Viridiplantae</taxon>
        <taxon>Streptophyta</taxon>
        <taxon>Embryophyta</taxon>
        <taxon>Tracheophyta</taxon>
        <taxon>Spermatophyta</taxon>
        <taxon>Magnoliopsida</taxon>
        <taxon>Liliopsida</taxon>
        <taxon>Poales</taxon>
        <taxon>Bromeliaceae</taxon>
        <taxon>Bromelioideae</taxon>
        <taxon>Ananas</taxon>
    </lineage>
</organism>
<dbReference type="GO" id="GO:0004497">
    <property type="term" value="F:monooxygenase activity"/>
    <property type="evidence" value="ECO:0007669"/>
    <property type="project" value="InterPro"/>
</dbReference>
<feature type="region of interest" description="Disordered" evidence="1">
    <location>
        <begin position="91"/>
        <end position="125"/>
    </location>
</feature>
<sequence length="125" mass="13943">MVLEAQEYFSKWGESGTVDLKYELEHLIILTASRCLLGREVREKLFDNVSALFHDLDNGMQPISVIFPYLPIPAHRQRDAPVPALLRSSPLSSRPAKPLASQKKTCCNASSIRNTKTAVPPVKVK</sequence>
<evidence type="ECO:0000256" key="1">
    <source>
        <dbReference type="SAM" id="MobiDB-lite"/>
    </source>
</evidence>
<protein>
    <submittedName>
        <fullName evidence="2">Uncharacterized protein</fullName>
    </submittedName>
</protein>
<evidence type="ECO:0000313" key="2">
    <source>
        <dbReference type="EMBL" id="CAD1820427.1"/>
    </source>
</evidence>
<dbReference type="InterPro" id="IPR036396">
    <property type="entry name" value="Cyt_P450_sf"/>
</dbReference>
<feature type="compositionally biased region" description="Low complexity" evidence="1">
    <location>
        <begin position="91"/>
        <end position="101"/>
    </location>
</feature>
<dbReference type="GO" id="GO:0016705">
    <property type="term" value="F:oxidoreductase activity, acting on paired donors, with incorporation or reduction of molecular oxygen"/>
    <property type="evidence" value="ECO:0007669"/>
    <property type="project" value="InterPro"/>
</dbReference>
<proteinExistence type="predicted"/>
<dbReference type="AlphaFoldDB" id="A0A6V7NPM2"/>